<dbReference type="Proteomes" id="UP000588604">
    <property type="component" value="Unassembled WGS sequence"/>
</dbReference>
<comment type="caution">
    <text evidence="1">The sequence shown here is derived from an EMBL/GenBank/DDBJ whole genome shotgun (WGS) entry which is preliminary data.</text>
</comment>
<protein>
    <recommendedName>
        <fullName evidence="3">PepSY domain-containing protein</fullName>
    </recommendedName>
</protein>
<organism evidence="1 2">
    <name type="scientific">Algoriphagus iocasae</name>
    <dbReference type="NCBI Taxonomy" id="1836499"/>
    <lineage>
        <taxon>Bacteria</taxon>
        <taxon>Pseudomonadati</taxon>
        <taxon>Bacteroidota</taxon>
        <taxon>Cytophagia</taxon>
        <taxon>Cytophagales</taxon>
        <taxon>Cyclobacteriaceae</taxon>
        <taxon>Algoriphagus</taxon>
    </lineage>
</organism>
<gene>
    <name evidence="1" type="ORF">FHS59_003691</name>
</gene>
<keyword evidence="2" id="KW-1185">Reference proteome</keyword>
<evidence type="ECO:0000313" key="1">
    <source>
        <dbReference type="EMBL" id="MBB6328048.1"/>
    </source>
</evidence>
<dbReference type="RefSeq" id="WP_184496777.1">
    <property type="nucleotide sequence ID" value="NZ_JACIJO010000003.1"/>
</dbReference>
<dbReference type="PROSITE" id="PS51257">
    <property type="entry name" value="PROKAR_LIPOPROTEIN"/>
    <property type="match status" value="1"/>
</dbReference>
<sequence length="99" mass="11483">MKTSYIYLLFFSIILSFSSCQDKDDQEADFSKIREIAYNYLDDISKETIIGDWRKATVRKMGNGNYEVLFNTSQDALLGPILLEIDGETREVIKVYPRN</sequence>
<dbReference type="EMBL" id="JACIJO010000003">
    <property type="protein sequence ID" value="MBB6328048.1"/>
    <property type="molecule type" value="Genomic_DNA"/>
</dbReference>
<evidence type="ECO:0008006" key="3">
    <source>
        <dbReference type="Google" id="ProtNLM"/>
    </source>
</evidence>
<accession>A0A841MZI0</accession>
<evidence type="ECO:0000313" key="2">
    <source>
        <dbReference type="Proteomes" id="UP000588604"/>
    </source>
</evidence>
<reference evidence="1 2" key="1">
    <citation type="submission" date="2020-08" db="EMBL/GenBank/DDBJ databases">
        <title>Genomic Encyclopedia of Type Strains, Phase IV (KMG-IV): sequencing the most valuable type-strain genomes for metagenomic binning, comparative biology and taxonomic classification.</title>
        <authorList>
            <person name="Goeker M."/>
        </authorList>
    </citation>
    <scope>NUCLEOTIDE SEQUENCE [LARGE SCALE GENOMIC DNA]</scope>
    <source>
        <strain evidence="1 2">DSM 102044</strain>
    </source>
</reference>
<name>A0A841MZI0_9BACT</name>
<dbReference type="AlphaFoldDB" id="A0A841MZI0"/>
<proteinExistence type="predicted"/>